<protein>
    <recommendedName>
        <fullName evidence="3">Mitochondrial group I intron splicing factor CCM1</fullName>
    </recommendedName>
</protein>
<dbReference type="Proteomes" id="UP000005018">
    <property type="component" value="Chromosome 3"/>
</dbReference>
<dbReference type="GeneID" id="14539238"/>
<name>H8X498_CANO9</name>
<keyword evidence="2" id="KW-1185">Reference proteome</keyword>
<sequence length="899" mass="104575">MKKVKQGVVKHVSQLLHVPRSETNEARIKINIRKKLNDILENNGEIVNYNKRFVARTQKYARDDKNLLGSLNKLKRAYDSVTFLDKDGKPFSVEKLRINDLKFRNEQSRVIFDNVMRIKDMTKKQVNRGLALTLLGTNQKQLNDPYFVTKNVVDLLAYDQDTKRANYLCRITPKNAIVAMNTIMEWHFDRKDQKNGIKSFNERRDFGVPCDSYTFLKFFDGVAKTSEWGKIKDEMCDRMIETFKTSRVQFQDDNKMTTSIFNACLSILVKNFTFRQVKAWSFFDELIENKDLGIKGINPDAQTFTILLQGLRKYSDHEKHKILADTKLSSHERIVKLLDLEAGHIKTADIIFEKVKTVAAPPSPTSNPEQDKKNIAKWRKSRLEIDFPVITTYVSSFCSRDSATGLDLKSGSHYLYNEKALEILRSVSSEVEAILSFLEQNEGKPNEPITSSSKVKDYTDLRIKLAVNGVKDVQLNYVSKVDELIPANVVKELSSPINPQAYIPYLDKFKSHLEPLIDFKRDWSFVEKTSTRGKKKKSELEHEDQYRYSINAYILNQVFDSLINMGKFKQFVQAFWFSMIQWGGMRLYTADLKKYNVLDNFLSKVQIRKHQDARIPSIIDDVMFNSFIYKVAEHGRQNGSTRTNMILEMFTALTYSKYRVGSIEVGQNHIDHICSTLVKDLHYYNDSIKKKQYSAKPHITQAQLIEFLHNLNVFGQTHAAYMDKSKFVVASNAFYQFMDKVNKTLYSANWINFENDKQKLQIYKLLIRANIRYYKPKFMVFKTDPKTYCVSIETAVKESLKLMGNIDDLNDQDMKLKTAFKKLLNLRVNELDKERYEAFLKEIYQLIDIEKRIKISNDKEKTQNFVSAESQDHQFSDVKMETSYTAKKFTSSVSDPVQI</sequence>
<gene>
    <name evidence="1" type="ORF">CORT_0C06780</name>
</gene>
<dbReference type="Gene3D" id="1.25.40.10">
    <property type="entry name" value="Tetratricopeptide repeat domain"/>
    <property type="match status" value="1"/>
</dbReference>
<evidence type="ECO:0000313" key="1">
    <source>
        <dbReference type="EMBL" id="CCG26050.1"/>
    </source>
</evidence>
<dbReference type="HOGENOM" id="CLU_015498_0_0_1"/>
<dbReference type="EMBL" id="HE681721">
    <property type="protein sequence ID" value="CCG26050.1"/>
    <property type="molecule type" value="Genomic_DNA"/>
</dbReference>
<organism evidence="1 2">
    <name type="scientific">Candida orthopsilosis (strain 90-125)</name>
    <name type="common">Yeast</name>
    <dbReference type="NCBI Taxonomy" id="1136231"/>
    <lineage>
        <taxon>Eukaryota</taxon>
        <taxon>Fungi</taxon>
        <taxon>Dikarya</taxon>
        <taxon>Ascomycota</taxon>
        <taxon>Saccharomycotina</taxon>
        <taxon>Pichiomycetes</taxon>
        <taxon>Debaryomycetaceae</taxon>
        <taxon>Candida/Lodderomyces clade</taxon>
        <taxon>Candida</taxon>
    </lineage>
</organism>
<dbReference type="AlphaFoldDB" id="H8X498"/>
<dbReference type="InterPro" id="IPR011990">
    <property type="entry name" value="TPR-like_helical_dom_sf"/>
</dbReference>
<dbReference type="OrthoDB" id="185373at2759"/>
<reference evidence="1 2" key="1">
    <citation type="journal article" date="2012" name="PLoS ONE">
        <title>Sequence and analysis of the genome of the pathogenic yeast Candida orthopsilosis.</title>
        <authorList>
            <person name="Riccombeni A."/>
            <person name="Vidanes G."/>
            <person name="Proux-Wera E."/>
            <person name="Wolfe K.H."/>
            <person name="Butler G."/>
        </authorList>
    </citation>
    <scope>NUCLEOTIDE SEQUENCE [LARGE SCALE GENOMIC DNA]</scope>
    <source>
        <strain evidence="1 2">Co 90-125</strain>
    </source>
</reference>
<dbReference type="RefSeq" id="XP_003868954.1">
    <property type="nucleotide sequence ID" value="XM_003868906.1"/>
</dbReference>
<dbReference type="eggNOG" id="ENOG502QSY4">
    <property type="taxonomic scope" value="Eukaryota"/>
</dbReference>
<accession>H8X498</accession>
<dbReference type="KEGG" id="cot:CORT_0C06780"/>
<evidence type="ECO:0000313" key="2">
    <source>
        <dbReference type="Proteomes" id="UP000005018"/>
    </source>
</evidence>
<proteinExistence type="predicted"/>
<evidence type="ECO:0008006" key="3">
    <source>
        <dbReference type="Google" id="ProtNLM"/>
    </source>
</evidence>